<protein>
    <submittedName>
        <fullName evidence="3">ALF repeat-containing protein</fullName>
    </submittedName>
</protein>
<keyword evidence="2" id="KW-0732">Signal</keyword>
<feature type="signal peptide" evidence="2">
    <location>
        <begin position="1"/>
        <end position="27"/>
    </location>
</feature>
<dbReference type="RefSeq" id="WP_192864840.1">
    <property type="nucleotide sequence ID" value="NZ_JADAQT010000108.1"/>
</dbReference>
<evidence type="ECO:0000256" key="1">
    <source>
        <dbReference type="SAM" id="Coils"/>
    </source>
</evidence>
<dbReference type="Pfam" id="PF03752">
    <property type="entry name" value="ALF"/>
    <property type="match status" value="5"/>
</dbReference>
<feature type="coiled-coil region" evidence="1">
    <location>
        <begin position="463"/>
        <end position="518"/>
    </location>
</feature>
<keyword evidence="1" id="KW-0175">Coiled coil</keyword>
<evidence type="ECO:0000313" key="3">
    <source>
        <dbReference type="EMBL" id="MBE1878306.1"/>
    </source>
</evidence>
<keyword evidence="4" id="KW-1185">Reference proteome</keyword>
<dbReference type="PANTHER" id="PTHR23242">
    <property type="entry name" value="TRANSCRIPTION FACTOR HOXA13"/>
    <property type="match status" value="1"/>
</dbReference>
<feature type="chain" id="PRO_5046579751" evidence="2">
    <location>
        <begin position="28"/>
        <end position="1272"/>
    </location>
</feature>
<dbReference type="EMBL" id="JADAQT010000108">
    <property type="protein sequence ID" value="MBE1878306.1"/>
    <property type="molecule type" value="Genomic_DNA"/>
</dbReference>
<dbReference type="InterPro" id="IPR005506">
    <property type="entry name" value="DUF312_ALF"/>
</dbReference>
<dbReference type="Proteomes" id="UP000625527">
    <property type="component" value="Unassembled WGS sequence"/>
</dbReference>
<accession>A0ABR9N4V6</accession>
<reference evidence="3 4" key="1">
    <citation type="submission" date="2020-10" db="EMBL/GenBank/DDBJ databases">
        <title>Myceligenerans pegani sp. nov., an endophytic actinomycete isolated from Peganum harmala L. in Xinjiang, China.</title>
        <authorList>
            <person name="Xin L."/>
        </authorList>
    </citation>
    <scope>NUCLEOTIDE SEQUENCE [LARGE SCALE GENOMIC DNA]</scope>
    <source>
        <strain evidence="3 4">TRM65318</strain>
    </source>
</reference>
<sequence>MRIVLVAVLAASLVMPGVVPEANQAHAEELPSEVACTRAGVLAARDAGGPQVREAAAAALVGDEEELCAFVREQWGELELVDREIFANQMLASGGPAMKDAVTRLLDAQDPEALGAFLANGWNDPWLADQEIRINQLAAAGGPQVKQAARVALDAGSPEDLERFLAEDWAQAHRADVELRINQALASGGPLVREAAARALDDGRFSTLTRFLDIDWGVAAARDHESETITDLVHAAETAGSKAEAAMNAAVDEADRAEKSAGLAKKAAATAREEARAAGNDRRRAEVAASKAARAARGAAAAAGKAVGAANEAAAAARTAANAAARVALAAARAEQKAAEAARAAAAARTDRDAAADARDKAAEAWAAMDALSDVEQGMNHAFDALDAVDGAIAAVESAVANAQDAHAAAQAAAEAANAAGANAEEAYAAAARARAAAIRAQEAADEAVDFARYAHEQAIIARDAAESAVIRARNAARAAEEAAEHAGDAADAAQRALEDAEAASEAAGAARDAAEQAHAVFAEARRQDQLRLARERDQMIEAARDVAQAVEDASGSDAPMPNSPRAHWRSPAVEEALRDATDPNLPRHIAVARAREAALGLVDSGGTWTREAARSALTGDDEQVLAFAREGLRRAEGMDDRTTLAGISAAGTESMRNAAQAVLAGTDAEVAAFLENPEYPERVVEYELAVNQVLASARESGDQHTVAAATTALDDGSVSALGDFLEAGMFAAQKADDEIKVTQIFGGAPAGSELRINAEVALEGPPAFREQFLRTGQYEAVARDQRTAAHVQTMTSLVAQAAEVAMRATEHEKRAWEEAARAAGAAQDAANYADQAVTAANQAGQHAAAAVEAADEANRSAAAAKRSADNALAAAKDARRSAQAAAGSAAFARAAHVQSVKFARSAAESAEEAWSDAREAGESLAEAAEYALDAYEAVYEMMEDAIWEEAWGTVQQDYPQGCRIFPLVAFRYDRGLDSECQQDVYDMAQAIIDNDFDRGPMMQQNAEYCWKTYVYGQLYARCMQHVGSLNFDNHMENQMILDAVFVAYQIIEPAALIALDLRMGRIPDALCSAKDKLCENIVERVVDQASDVLVPDDPFSLEYWESWVGAWEEWFKIPNIEEVSSVNARMIEEYRNSACLAVAGSSGMSPQQCVEQRVNAALDDLSWNPPTLEVGEWTVHMTRDRMVEILSRQTWENFAVHPSDVRKYFADGDTVDDLDRYLVEVVRHNEDRIVDYLEGRSPVSLFSREIDGHIYVVVLQRDGNIAQFYRW</sequence>
<comment type="caution">
    <text evidence="3">The sequence shown here is derived from an EMBL/GenBank/DDBJ whole genome shotgun (WGS) entry which is preliminary data.</text>
</comment>
<evidence type="ECO:0000313" key="4">
    <source>
        <dbReference type="Proteomes" id="UP000625527"/>
    </source>
</evidence>
<gene>
    <name evidence="3" type="ORF">IHE71_21660</name>
</gene>
<proteinExistence type="predicted"/>
<name>A0ABR9N4V6_9MICO</name>
<evidence type="ECO:0000256" key="2">
    <source>
        <dbReference type="SAM" id="SignalP"/>
    </source>
</evidence>
<organism evidence="3 4">
    <name type="scientific">Myceligenerans pegani</name>
    <dbReference type="NCBI Taxonomy" id="2776917"/>
    <lineage>
        <taxon>Bacteria</taxon>
        <taxon>Bacillati</taxon>
        <taxon>Actinomycetota</taxon>
        <taxon>Actinomycetes</taxon>
        <taxon>Micrococcales</taxon>
        <taxon>Promicromonosporaceae</taxon>
        <taxon>Myceligenerans</taxon>
    </lineage>
</organism>
<dbReference type="PANTHER" id="PTHR23242:SF9">
    <property type="entry name" value="TRANSCRIPTION FACTOR HOXA13"/>
    <property type="match status" value="1"/>
</dbReference>